<evidence type="ECO:0000259" key="7">
    <source>
        <dbReference type="Pfam" id="PF08340"/>
    </source>
</evidence>
<evidence type="ECO:0000256" key="2">
    <source>
        <dbReference type="ARBA" id="ARBA00022722"/>
    </source>
</evidence>
<evidence type="ECO:0000256" key="3">
    <source>
        <dbReference type="ARBA" id="ARBA00022759"/>
    </source>
</evidence>
<dbReference type="Pfam" id="PF08340">
    <property type="entry name" value="YicC-like_C"/>
    <property type="match status" value="1"/>
</dbReference>
<keyword evidence="9" id="KW-1185">Reference proteome</keyword>
<dbReference type="RefSeq" id="WP_343815485.1">
    <property type="nucleotide sequence ID" value="NZ_BAAADS010000025.1"/>
</dbReference>
<comment type="caution">
    <text evidence="8">The sequence shown here is derived from an EMBL/GenBank/DDBJ whole genome shotgun (WGS) entry which is preliminary data.</text>
</comment>
<dbReference type="Pfam" id="PF03755">
    <property type="entry name" value="YicC-like_N"/>
    <property type="match status" value="1"/>
</dbReference>
<dbReference type="InterPro" id="IPR013551">
    <property type="entry name" value="YicC-like_C"/>
</dbReference>
<dbReference type="NCBIfam" id="TIGR00255">
    <property type="entry name" value="YicC/YloC family endoribonuclease"/>
    <property type="match status" value="1"/>
</dbReference>
<protein>
    <submittedName>
        <fullName evidence="8">YicC family protein</fullName>
    </submittedName>
</protein>
<keyword evidence="3" id="KW-0255">Endonuclease</keyword>
<organism evidence="8 9">
    <name type="scientific">Virgibacillus siamensis</name>
    <dbReference type="NCBI Taxonomy" id="480071"/>
    <lineage>
        <taxon>Bacteria</taxon>
        <taxon>Bacillati</taxon>
        <taxon>Bacillota</taxon>
        <taxon>Bacilli</taxon>
        <taxon>Bacillales</taxon>
        <taxon>Bacillaceae</taxon>
        <taxon>Virgibacillus</taxon>
    </lineage>
</organism>
<proteinExistence type="inferred from homology"/>
<name>A0ABN1GJB6_9BACI</name>
<dbReference type="InterPro" id="IPR013527">
    <property type="entry name" value="YicC-like_N"/>
</dbReference>
<dbReference type="Proteomes" id="UP001500866">
    <property type="component" value="Unassembled WGS sequence"/>
</dbReference>
<dbReference type="EMBL" id="BAAADS010000025">
    <property type="protein sequence ID" value="GAA0612729.1"/>
    <property type="molecule type" value="Genomic_DNA"/>
</dbReference>
<keyword evidence="4" id="KW-0378">Hydrolase</keyword>
<evidence type="ECO:0000256" key="5">
    <source>
        <dbReference type="ARBA" id="ARBA00035648"/>
    </source>
</evidence>
<accession>A0ABN1GJB6</accession>
<evidence type="ECO:0000259" key="6">
    <source>
        <dbReference type="Pfam" id="PF03755"/>
    </source>
</evidence>
<gene>
    <name evidence="8" type="ORF">GCM10009001_32430</name>
</gene>
<dbReference type="PANTHER" id="PTHR30636:SF3">
    <property type="entry name" value="UPF0701 PROTEIN YICC"/>
    <property type="match status" value="1"/>
</dbReference>
<feature type="domain" description="Endoribonuclease YicC-like C-terminal" evidence="7">
    <location>
        <begin position="175"/>
        <end position="293"/>
    </location>
</feature>
<evidence type="ECO:0000313" key="8">
    <source>
        <dbReference type="EMBL" id="GAA0612729.1"/>
    </source>
</evidence>
<sequence>MVRSMTGYGKDVIHKGDTTVTIEVRSVNHRFLDVAVKLPRTILFLEDKIKKVMRTYVQRGHVDIYIQIDGDGMIQKELKTDWNMLAQYMEHFDRAKQQYDLEGTIPASVMTMIPDLMTVQEVEMETDAISEIVLTGVHHACERMVDMRTKEGEFLFHDLQNRSNVIEETVHHLQSLRETVTMEYHDRIQERLQYYIEDNKVVDRARMHQEIALLAEKGDISEETTRLMSHVSHFLEITYQQEAMGRKLDFIIQEMHREANTIGSKSTDPKIGKQIVSLKSNIEKMKEQVQNIE</sequence>
<evidence type="ECO:0000256" key="4">
    <source>
        <dbReference type="ARBA" id="ARBA00022801"/>
    </source>
</evidence>
<reference evidence="8 9" key="1">
    <citation type="journal article" date="2019" name="Int. J. Syst. Evol. Microbiol.">
        <title>The Global Catalogue of Microorganisms (GCM) 10K type strain sequencing project: providing services to taxonomists for standard genome sequencing and annotation.</title>
        <authorList>
            <consortium name="The Broad Institute Genomics Platform"/>
            <consortium name="The Broad Institute Genome Sequencing Center for Infectious Disease"/>
            <person name="Wu L."/>
            <person name="Ma J."/>
        </authorList>
    </citation>
    <scope>NUCLEOTIDE SEQUENCE [LARGE SCALE GENOMIC DNA]</scope>
    <source>
        <strain evidence="8 9">JCM 15395</strain>
    </source>
</reference>
<keyword evidence="2" id="KW-0540">Nuclease</keyword>
<dbReference type="PANTHER" id="PTHR30636">
    <property type="entry name" value="UPF0701 PROTEIN YICC"/>
    <property type="match status" value="1"/>
</dbReference>
<comment type="similarity">
    <text evidence="5">Belongs to the YicC/YloC family.</text>
</comment>
<feature type="domain" description="Endoribonuclease YicC-like N-terminal" evidence="6">
    <location>
        <begin position="2"/>
        <end position="155"/>
    </location>
</feature>
<evidence type="ECO:0000313" key="9">
    <source>
        <dbReference type="Proteomes" id="UP001500866"/>
    </source>
</evidence>
<evidence type="ECO:0000256" key="1">
    <source>
        <dbReference type="ARBA" id="ARBA00001968"/>
    </source>
</evidence>
<comment type="cofactor">
    <cofactor evidence="1">
        <name>a divalent metal cation</name>
        <dbReference type="ChEBI" id="CHEBI:60240"/>
    </cofactor>
</comment>
<dbReference type="InterPro" id="IPR005229">
    <property type="entry name" value="YicC/YloC-like"/>
</dbReference>